<reference evidence="2" key="1">
    <citation type="submission" date="2020-06" db="EMBL/GenBank/DDBJ databases">
        <authorList>
            <consortium name="Plant Systems Biology data submission"/>
        </authorList>
    </citation>
    <scope>NUCLEOTIDE SEQUENCE</scope>
    <source>
        <strain evidence="2">D6</strain>
    </source>
</reference>
<dbReference type="AlphaFoldDB" id="A0A9N8EJ04"/>
<dbReference type="EMBL" id="CAICTM010001253">
    <property type="protein sequence ID" value="CAB9521972.1"/>
    <property type="molecule type" value="Genomic_DNA"/>
</dbReference>
<sequence length="382" mass="43144">MNVARSKHVLDLLQRGGGAALGGLSHSVGVRSVMIGGLNQTNNLFLDHHKSSSTTTTSLTRSFVSVARPRRTGRSRHHASKRAPPDMAKAMAMPLSCKEMDNSELVMLGAMGNTDALKEILVRHIMTVDKVPYETAKEKGLEIAKTNREGMWLLTLPYKVGIGMAITVAVGSFPMVFDINTVSWFNEYYVTADVPEPKDLETPLEVGSWAWAWMEPPLGQFSFFLLCLQYIRNQIQNLGIRPYTQKLMAARAEKLAQAYPQYDADIVKDFSLSVTFYHDKHGLQFGRFEVLYMEGINVKQFCERDYAVTAELHAKWEKEQKGPTTYNHNTRKQYGFHIKECLRKRLALPQGWLLPVDLMTRIPHFQVFLEGARFGCSRSGHG</sequence>
<feature type="compositionally biased region" description="Basic residues" evidence="1">
    <location>
        <begin position="68"/>
        <end position="81"/>
    </location>
</feature>
<evidence type="ECO:0000256" key="1">
    <source>
        <dbReference type="SAM" id="MobiDB-lite"/>
    </source>
</evidence>
<organism evidence="2 3">
    <name type="scientific">Seminavis robusta</name>
    <dbReference type="NCBI Taxonomy" id="568900"/>
    <lineage>
        <taxon>Eukaryota</taxon>
        <taxon>Sar</taxon>
        <taxon>Stramenopiles</taxon>
        <taxon>Ochrophyta</taxon>
        <taxon>Bacillariophyta</taxon>
        <taxon>Bacillariophyceae</taxon>
        <taxon>Bacillariophycidae</taxon>
        <taxon>Naviculales</taxon>
        <taxon>Naviculaceae</taxon>
        <taxon>Seminavis</taxon>
    </lineage>
</organism>
<protein>
    <submittedName>
        <fullName evidence="2">Uncharacterized protein</fullName>
    </submittedName>
</protein>
<keyword evidence="3" id="KW-1185">Reference proteome</keyword>
<accession>A0A9N8EJ04</accession>
<gene>
    <name evidence="2" type="ORF">SEMRO_1255_G256500.1</name>
</gene>
<feature type="region of interest" description="Disordered" evidence="1">
    <location>
        <begin position="68"/>
        <end position="87"/>
    </location>
</feature>
<dbReference type="Proteomes" id="UP001153069">
    <property type="component" value="Unassembled WGS sequence"/>
</dbReference>
<proteinExistence type="predicted"/>
<comment type="caution">
    <text evidence="2">The sequence shown here is derived from an EMBL/GenBank/DDBJ whole genome shotgun (WGS) entry which is preliminary data.</text>
</comment>
<evidence type="ECO:0000313" key="3">
    <source>
        <dbReference type="Proteomes" id="UP001153069"/>
    </source>
</evidence>
<dbReference type="OrthoDB" id="186314at2759"/>
<evidence type="ECO:0000313" key="2">
    <source>
        <dbReference type="EMBL" id="CAB9521972.1"/>
    </source>
</evidence>
<name>A0A9N8EJ04_9STRA</name>